<dbReference type="CDD" id="cd03426">
    <property type="entry name" value="NUDIX_CoAse_Nudt7"/>
    <property type="match status" value="1"/>
</dbReference>
<dbReference type="InterPro" id="IPR015797">
    <property type="entry name" value="NUDIX_hydrolase-like_dom_sf"/>
</dbReference>
<evidence type="ECO:0000256" key="4">
    <source>
        <dbReference type="ARBA" id="ARBA00022801"/>
    </source>
</evidence>
<evidence type="ECO:0000313" key="9">
    <source>
        <dbReference type="Proteomes" id="UP000218231"/>
    </source>
</evidence>
<evidence type="ECO:0000256" key="6">
    <source>
        <dbReference type="ARBA" id="ARBA00023211"/>
    </source>
</evidence>
<evidence type="ECO:0000313" key="8">
    <source>
        <dbReference type="EMBL" id="PAV72071.1"/>
    </source>
</evidence>
<gene>
    <name evidence="8" type="ORF">WR25_20767</name>
</gene>
<dbReference type="InterPro" id="IPR000086">
    <property type="entry name" value="NUDIX_hydrolase_dom"/>
</dbReference>
<comment type="caution">
    <text evidence="8">The sequence shown here is derived from an EMBL/GenBank/DDBJ whole genome shotgun (WGS) entry which is preliminary data.</text>
</comment>
<dbReference type="GO" id="GO:0046872">
    <property type="term" value="F:metal ion binding"/>
    <property type="evidence" value="ECO:0007669"/>
    <property type="project" value="UniProtKB-KW"/>
</dbReference>
<dbReference type="PANTHER" id="PTHR12992">
    <property type="entry name" value="NUDIX HYDROLASE"/>
    <property type="match status" value="1"/>
</dbReference>
<dbReference type="Proteomes" id="UP000218231">
    <property type="component" value="Unassembled WGS sequence"/>
</dbReference>
<dbReference type="GO" id="GO:0010945">
    <property type="term" value="F:coenzyme A diphosphatase activity"/>
    <property type="evidence" value="ECO:0007669"/>
    <property type="project" value="InterPro"/>
</dbReference>
<dbReference type="AlphaFoldDB" id="A0A2A2KDP2"/>
<dbReference type="Pfam" id="PF00293">
    <property type="entry name" value="NUDIX"/>
    <property type="match status" value="1"/>
</dbReference>
<keyword evidence="3" id="KW-0479">Metal-binding</keyword>
<evidence type="ECO:0000256" key="3">
    <source>
        <dbReference type="ARBA" id="ARBA00022723"/>
    </source>
</evidence>
<dbReference type="GO" id="GO:0015938">
    <property type="term" value="P:coenzyme A catabolic process"/>
    <property type="evidence" value="ECO:0007669"/>
    <property type="project" value="TreeGrafter"/>
</dbReference>
<keyword evidence="6" id="KW-0464">Manganese</keyword>
<feature type="domain" description="Nudix hydrolase" evidence="7">
    <location>
        <begin position="25"/>
        <end position="160"/>
    </location>
</feature>
<evidence type="ECO:0000256" key="2">
    <source>
        <dbReference type="ARBA" id="ARBA00001946"/>
    </source>
</evidence>
<evidence type="ECO:0000256" key="1">
    <source>
        <dbReference type="ARBA" id="ARBA00001936"/>
    </source>
</evidence>
<dbReference type="OrthoDB" id="206213at2759"/>
<evidence type="ECO:0000256" key="5">
    <source>
        <dbReference type="ARBA" id="ARBA00022842"/>
    </source>
</evidence>
<name>A0A2A2KDP2_9BILA</name>
<comment type="cofactor">
    <cofactor evidence="1">
        <name>Mn(2+)</name>
        <dbReference type="ChEBI" id="CHEBI:29035"/>
    </cofactor>
</comment>
<dbReference type="STRING" id="2018661.A0A2A2KDP2"/>
<comment type="cofactor">
    <cofactor evidence="2">
        <name>Mg(2+)</name>
        <dbReference type="ChEBI" id="CHEBI:18420"/>
    </cofactor>
</comment>
<reference evidence="8 9" key="1">
    <citation type="journal article" date="2017" name="Curr. Biol.">
        <title>Genome architecture and evolution of a unichromosomal asexual nematode.</title>
        <authorList>
            <person name="Fradin H."/>
            <person name="Zegar C."/>
            <person name="Gutwein M."/>
            <person name="Lucas J."/>
            <person name="Kovtun M."/>
            <person name="Corcoran D."/>
            <person name="Baugh L.R."/>
            <person name="Kiontke K."/>
            <person name="Gunsalus K."/>
            <person name="Fitch D.H."/>
            <person name="Piano F."/>
        </authorList>
    </citation>
    <scope>NUCLEOTIDE SEQUENCE [LARGE SCALE GENOMIC DNA]</scope>
    <source>
        <strain evidence="8">PF1309</strain>
    </source>
</reference>
<dbReference type="SUPFAM" id="SSF55811">
    <property type="entry name" value="Nudix"/>
    <property type="match status" value="1"/>
</dbReference>
<sequence>MNVEETCEEVRKLLRLTKEPSQPRGDKDAGVLILLRKIGSEFEVFLCVRAMTLRKHPGEVCFPGGMMDENDIDLQQTAMREAEEEVGLRSEDCVLLGSLPSFMARFGILIHPTVAFLTRDFKPIPNPEEVSSTFWFPLRRFLDENEHVSFPIDDGYSVHSYHFTDAPHTFGVTALMCLTVSIGLCQTRPPFDVFPSITVHQMQSLSPEDVMDRIFGKASSRFKNSKL</sequence>
<dbReference type="EMBL" id="LIAE01008849">
    <property type="protein sequence ID" value="PAV72071.1"/>
    <property type="molecule type" value="Genomic_DNA"/>
</dbReference>
<keyword evidence="4" id="KW-0378">Hydrolase</keyword>
<protein>
    <recommendedName>
        <fullName evidence="7">Nudix hydrolase domain-containing protein</fullName>
    </recommendedName>
</protein>
<organism evidence="8 9">
    <name type="scientific">Diploscapter pachys</name>
    <dbReference type="NCBI Taxonomy" id="2018661"/>
    <lineage>
        <taxon>Eukaryota</taxon>
        <taxon>Metazoa</taxon>
        <taxon>Ecdysozoa</taxon>
        <taxon>Nematoda</taxon>
        <taxon>Chromadorea</taxon>
        <taxon>Rhabditida</taxon>
        <taxon>Rhabditina</taxon>
        <taxon>Rhabditomorpha</taxon>
        <taxon>Rhabditoidea</taxon>
        <taxon>Rhabditidae</taxon>
        <taxon>Diploscapter</taxon>
    </lineage>
</organism>
<dbReference type="PROSITE" id="PS51462">
    <property type="entry name" value="NUDIX"/>
    <property type="match status" value="1"/>
</dbReference>
<keyword evidence="5" id="KW-0460">Magnesium</keyword>
<proteinExistence type="predicted"/>
<accession>A0A2A2KDP2</accession>
<dbReference type="InterPro" id="IPR045121">
    <property type="entry name" value="CoAse"/>
</dbReference>
<evidence type="ECO:0000259" key="7">
    <source>
        <dbReference type="PROSITE" id="PS51462"/>
    </source>
</evidence>
<dbReference type="PANTHER" id="PTHR12992:SF24">
    <property type="entry name" value="PEROXISOMAL COENZYME A DIPHOSPHATASE NUDT7"/>
    <property type="match status" value="1"/>
</dbReference>
<dbReference type="Gene3D" id="3.90.79.10">
    <property type="entry name" value="Nucleoside Triphosphate Pyrophosphohydrolase"/>
    <property type="match status" value="1"/>
</dbReference>
<keyword evidence="9" id="KW-1185">Reference proteome</keyword>